<dbReference type="InterPro" id="IPR011712">
    <property type="entry name" value="Sig_transdc_His_kin_sub3_dim/P"/>
</dbReference>
<dbReference type="SMART" id="SM00387">
    <property type="entry name" value="HATPase_c"/>
    <property type="match status" value="1"/>
</dbReference>
<evidence type="ECO:0000256" key="12">
    <source>
        <dbReference type="SAM" id="Phobius"/>
    </source>
</evidence>
<evidence type="ECO:0000313" key="14">
    <source>
        <dbReference type="EMBL" id="MDP9846519.1"/>
    </source>
</evidence>
<dbReference type="Pfam" id="PF07730">
    <property type="entry name" value="HisKA_3"/>
    <property type="match status" value="1"/>
</dbReference>
<dbReference type="Gene3D" id="1.20.5.1930">
    <property type="match status" value="1"/>
</dbReference>
<keyword evidence="6 12" id="KW-0812">Transmembrane</keyword>
<dbReference type="SMART" id="SM00065">
    <property type="entry name" value="GAF"/>
    <property type="match status" value="1"/>
</dbReference>
<dbReference type="CDD" id="cd16917">
    <property type="entry name" value="HATPase_UhpB-NarQ-NarX-like"/>
    <property type="match status" value="1"/>
</dbReference>
<reference evidence="14 15" key="1">
    <citation type="submission" date="2023-07" db="EMBL/GenBank/DDBJ databases">
        <title>Sequencing the genomes of 1000 actinobacteria strains.</title>
        <authorList>
            <person name="Klenk H.-P."/>
        </authorList>
    </citation>
    <scope>NUCLEOTIDE SEQUENCE [LARGE SCALE GENOMIC DNA]</scope>
    <source>
        <strain evidence="14 15">DSM 46740</strain>
    </source>
</reference>
<dbReference type="CDD" id="cd06225">
    <property type="entry name" value="HAMP"/>
    <property type="match status" value="1"/>
</dbReference>
<dbReference type="Gene3D" id="6.10.340.10">
    <property type="match status" value="1"/>
</dbReference>
<dbReference type="InterPro" id="IPR036890">
    <property type="entry name" value="HATPase_C_sf"/>
</dbReference>
<feature type="domain" description="HAMP" evidence="13">
    <location>
        <begin position="197"/>
        <end position="249"/>
    </location>
</feature>
<evidence type="ECO:0000256" key="6">
    <source>
        <dbReference type="ARBA" id="ARBA00022692"/>
    </source>
</evidence>
<comment type="subcellular location">
    <subcellularLocation>
        <location evidence="2">Membrane</location>
    </subcellularLocation>
</comment>
<evidence type="ECO:0000256" key="4">
    <source>
        <dbReference type="ARBA" id="ARBA00022553"/>
    </source>
</evidence>
<dbReference type="Pfam" id="PF00672">
    <property type="entry name" value="HAMP"/>
    <property type="match status" value="1"/>
</dbReference>
<dbReference type="InterPro" id="IPR029016">
    <property type="entry name" value="GAF-like_dom_sf"/>
</dbReference>
<proteinExistence type="predicted"/>
<keyword evidence="12" id="KW-0472">Membrane</keyword>
<evidence type="ECO:0000256" key="10">
    <source>
        <dbReference type="ARBA" id="ARBA00022989"/>
    </source>
</evidence>
<evidence type="ECO:0000256" key="8">
    <source>
        <dbReference type="ARBA" id="ARBA00022777"/>
    </source>
</evidence>
<dbReference type="EC" id="2.7.13.3" evidence="3"/>
<keyword evidence="14" id="KW-0548">Nucleotidyltransferase</keyword>
<evidence type="ECO:0000256" key="9">
    <source>
        <dbReference type="ARBA" id="ARBA00022840"/>
    </source>
</evidence>
<evidence type="ECO:0000256" key="2">
    <source>
        <dbReference type="ARBA" id="ARBA00004370"/>
    </source>
</evidence>
<keyword evidence="15" id="KW-1185">Reference proteome</keyword>
<dbReference type="InterPro" id="IPR003660">
    <property type="entry name" value="HAMP_dom"/>
</dbReference>
<dbReference type="SUPFAM" id="SSF55781">
    <property type="entry name" value="GAF domain-like"/>
    <property type="match status" value="1"/>
</dbReference>
<dbReference type="EMBL" id="JAUSQU010000001">
    <property type="protein sequence ID" value="MDP9846519.1"/>
    <property type="molecule type" value="Genomic_DNA"/>
</dbReference>
<dbReference type="Proteomes" id="UP001225356">
    <property type="component" value="Unassembled WGS sequence"/>
</dbReference>
<dbReference type="RefSeq" id="WP_307563062.1">
    <property type="nucleotide sequence ID" value="NZ_JAUSQU010000001.1"/>
</dbReference>
<dbReference type="Gene3D" id="3.30.450.40">
    <property type="match status" value="1"/>
</dbReference>
<evidence type="ECO:0000313" key="15">
    <source>
        <dbReference type="Proteomes" id="UP001225356"/>
    </source>
</evidence>
<sequence>MVGASGLLALLTGVAFAMLLWAIIDLNEAVDERRYTRTALVEAGIVENLIVDLETGQRGFLITRQENFLKPWEDARTAFPGQAREFARFSLSPEERVLAQQIIQGGESLIRDYSIPLVNAARRNDPYAWSLEANEEGMRRVDTLRAQFDRYEKVARSILRQREDVAKARSQQAIAGASAGLAGSILLTVAFAAYLTRAIVGPVRRASVVASRLAAGDLGARMPETSAGEIGELEVAFNTMGVSLEASRDEFRRIAEEQAALRRVATLVARGVEPPEVFNAVTAEMGHLLKTQYSGMIRYESDGTMTVVGHWADPGAPERLPPNGSRWPVDDGSVAELVLRSGKPARIDHYDGGGEIATWVRERGVNSAVGCPIVVEGRLWGALIVFSIDPGPQPEDSEERMTDFTELVATAVANAEGRAELTASRARVVAAADETRRRIERDLHDGTQQRLVTLGLELRAAEAAAPPGLEKLRQQLSHTAQGLAGAAEDLQEISRGIHPAVLSRGGLGPALKTLARRSVVPVELNVVADRRLAERIEVAAYYVVSEALTNAAKHAHASVVSVDLDVGEGNLRLSICDDGVGGANPAEGSGLIGLRDRVEALGGRLEITSPVEGGTALFVRIPNPDS</sequence>
<keyword evidence="11" id="KW-0902">Two-component regulatory system</keyword>
<dbReference type="GO" id="GO:0016779">
    <property type="term" value="F:nucleotidyltransferase activity"/>
    <property type="evidence" value="ECO:0007669"/>
    <property type="project" value="UniProtKB-KW"/>
</dbReference>
<evidence type="ECO:0000256" key="7">
    <source>
        <dbReference type="ARBA" id="ARBA00022741"/>
    </source>
</evidence>
<feature type="transmembrane region" description="Helical" evidence="12">
    <location>
        <begin position="6"/>
        <end position="24"/>
    </location>
</feature>
<dbReference type="InterPro" id="IPR050482">
    <property type="entry name" value="Sensor_HK_TwoCompSys"/>
</dbReference>
<keyword evidence="10 12" id="KW-1133">Transmembrane helix</keyword>
<comment type="catalytic activity">
    <reaction evidence="1">
        <text>ATP + protein L-histidine = ADP + protein N-phospho-L-histidine.</text>
        <dbReference type="EC" id="2.7.13.3"/>
    </reaction>
</comment>
<organism evidence="14 15">
    <name type="scientific">Streptosporangium lutulentum</name>
    <dbReference type="NCBI Taxonomy" id="1461250"/>
    <lineage>
        <taxon>Bacteria</taxon>
        <taxon>Bacillati</taxon>
        <taxon>Actinomycetota</taxon>
        <taxon>Actinomycetes</taxon>
        <taxon>Streptosporangiales</taxon>
        <taxon>Streptosporangiaceae</taxon>
        <taxon>Streptosporangium</taxon>
    </lineage>
</organism>
<keyword evidence="4" id="KW-0597">Phosphoprotein</keyword>
<dbReference type="SUPFAM" id="SSF55874">
    <property type="entry name" value="ATPase domain of HSP90 chaperone/DNA topoisomerase II/histidine kinase"/>
    <property type="match status" value="1"/>
</dbReference>
<dbReference type="Pfam" id="PF01590">
    <property type="entry name" value="GAF"/>
    <property type="match status" value="1"/>
</dbReference>
<dbReference type="PANTHER" id="PTHR24421:SF10">
    <property type="entry name" value="NITRATE_NITRITE SENSOR PROTEIN NARQ"/>
    <property type="match status" value="1"/>
</dbReference>
<keyword evidence="8 14" id="KW-0418">Kinase</keyword>
<feature type="transmembrane region" description="Helical" evidence="12">
    <location>
        <begin position="173"/>
        <end position="195"/>
    </location>
</feature>
<evidence type="ECO:0000259" key="13">
    <source>
        <dbReference type="PROSITE" id="PS50885"/>
    </source>
</evidence>
<evidence type="ECO:0000256" key="5">
    <source>
        <dbReference type="ARBA" id="ARBA00022679"/>
    </source>
</evidence>
<dbReference type="Pfam" id="PF05227">
    <property type="entry name" value="CHASE3"/>
    <property type="match status" value="1"/>
</dbReference>
<evidence type="ECO:0000256" key="11">
    <source>
        <dbReference type="ARBA" id="ARBA00023012"/>
    </source>
</evidence>
<dbReference type="InterPro" id="IPR003594">
    <property type="entry name" value="HATPase_dom"/>
</dbReference>
<gene>
    <name evidence="14" type="ORF">J2853_005730</name>
</gene>
<keyword evidence="5" id="KW-0808">Transferase</keyword>
<protein>
    <recommendedName>
        <fullName evidence="3">histidine kinase</fullName>
        <ecNumber evidence="3">2.7.13.3</ecNumber>
    </recommendedName>
</protein>
<dbReference type="Pfam" id="PF02518">
    <property type="entry name" value="HATPase_c"/>
    <property type="match status" value="1"/>
</dbReference>
<dbReference type="SUPFAM" id="SSF158472">
    <property type="entry name" value="HAMP domain-like"/>
    <property type="match status" value="1"/>
</dbReference>
<dbReference type="GO" id="GO:0016301">
    <property type="term" value="F:kinase activity"/>
    <property type="evidence" value="ECO:0007669"/>
    <property type="project" value="UniProtKB-KW"/>
</dbReference>
<dbReference type="InterPro" id="IPR007891">
    <property type="entry name" value="CHASE3"/>
</dbReference>
<name>A0ABT9QKR7_9ACTN</name>
<keyword evidence="9" id="KW-0067">ATP-binding</keyword>
<dbReference type="SMART" id="SM00304">
    <property type="entry name" value="HAMP"/>
    <property type="match status" value="1"/>
</dbReference>
<dbReference type="InterPro" id="IPR003018">
    <property type="entry name" value="GAF"/>
</dbReference>
<accession>A0ABT9QKR7</accession>
<dbReference type="PANTHER" id="PTHR24421">
    <property type="entry name" value="NITRATE/NITRITE SENSOR PROTEIN NARX-RELATED"/>
    <property type="match status" value="1"/>
</dbReference>
<evidence type="ECO:0000256" key="1">
    <source>
        <dbReference type="ARBA" id="ARBA00000085"/>
    </source>
</evidence>
<comment type="caution">
    <text evidence="14">The sequence shown here is derived from an EMBL/GenBank/DDBJ whole genome shotgun (WGS) entry which is preliminary data.</text>
</comment>
<dbReference type="PROSITE" id="PS50885">
    <property type="entry name" value="HAMP"/>
    <property type="match status" value="1"/>
</dbReference>
<keyword evidence="7" id="KW-0547">Nucleotide-binding</keyword>
<dbReference type="Gene3D" id="3.30.565.10">
    <property type="entry name" value="Histidine kinase-like ATPase, C-terminal domain"/>
    <property type="match status" value="1"/>
</dbReference>
<evidence type="ECO:0000256" key="3">
    <source>
        <dbReference type="ARBA" id="ARBA00012438"/>
    </source>
</evidence>